<dbReference type="InterPro" id="IPR051081">
    <property type="entry name" value="HTH_MetalResp_TranReg"/>
</dbReference>
<dbReference type="PRINTS" id="PR00778">
    <property type="entry name" value="HTHARSR"/>
</dbReference>
<name>A0A967B2Z5_9MICO</name>
<feature type="domain" description="HTH arsR-type" evidence="4">
    <location>
        <begin position="12"/>
        <end position="105"/>
    </location>
</feature>
<evidence type="ECO:0000313" key="6">
    <source>
        <dbReference type="Proteomes" id="UP000744769"/>
    </source>
</evidence>
<evidence type="ECO:0000259" key="4">
    <source>
        <dbReference type="SMART" id="SM00418"/>
    </source>
</evidence>
<keyword evidence="6" id="KW-1185">Reference proteome</keyword>
<dbReference type="Proteomes" id="UP000744769">
    <property type="component" value="Unassembled WGS sequence"/>
</dbReference>
<dbReference type="PANTHER" id="PTHR33154:SF15">
    <property type="entry name" value="REGULATORY PROTEIN ARSR"/>
    <property type="match status" value="1"/>
</dbReference>
<dbReference type="SUPFAM" id="SSF46785">
    <property type="entry name" value="Winged helix' DNA-binding domain"/>
    <property type="match status" value="1"/>
</dbReference>
<evidence type="ECO:0000313" key="5">
    <source>
        <dbReference type="EMBL" id="NHN56435.1"/>
    </source>
</evidence>
<evidence type="ECO:0000256" key="2">
    <source>
        <dbReference type="ARBA" id="ARBA00023125"/>
    </source>
</evidence>
<dbReference type="Pfam" id="PF12840">
    <property type="entry name" value="HTH_20"/>
    <property type="match status" value="1"/>
</dbReference>
<dbReference type="CDD" id="cd00090">
    <property type="entry name" value="HTH_ARSR"/>
    <property type="match status" value="1"/>
</dbReference>
<protein>
    <submittedName>
        <fullName evidence="5">Helix-turn-helix transcriptional regulator</fullName>
    </submittedName>
</protein>
<dbReference type="PANTHER" id="PTHR33154">
    <property type="entry name" value="TRANSCRIPTIONAL REGULATOR, ARSR FAMILY"/>
    <property type="match status" value="1"/>
</dbReference>
<dbReference type="InterPro" id="IPR036388">
    <property type="entry name" value="WH-like_DNA-bd_sf"/>
</dbReference>
<keyword evidence="2" id="KW-0238">DNA-binding</keyword>
<dbReference type="EMBL" id="JAAOIV010000008">
    <property type="protein sequence ID" value="NHN56435.1"/>
    <property type="molecule type" value="Genomic_DNA"/>
</dbReference>
<dbReference type="InterPro" id="IPR011991">
    <property type="entry name" value="ArsR-like_HTH"/>
</dbReference>
<dbReference type="InterPro" id="IPR001845">
    <property type="entry name" value="HTH_ArsR_DNA-bd_dom"/>
</dbReference>
<keyword evidence="3" id="KW-0804">Transcription</keyword>
<evidence type="ECO:0000256" key="3">
    <source>
        <dbReference type="ARBA" id="ARBA00023163"/>
    </source>
</evidence>
<keyword evidence="1" id="KW-0805">Transcription regulation</keyword>
<reference evidence="5" key="1">
    <citation type="submission" date="2020-03" db="EMBL/GenBank/DDBJ databases">
        <title>Draft sequencing of Calidifontibacter sp. DB0510.</title>
        <authorList>
            <person name="Kim D.-U."/>
        </authorList>
    </citation>
    <scope>NUCLEOTIDE SEQUENCE</scope>
    <source>
        <strain evidence="5">DB0510</strain>
    </source>
</reference>
<evidence type="ECO:0000256" key="1">
    <source>
        <dbReference type="ARBA" id="ARBA00023015"/>
    </source>
</evidence>
<accession>A0A967B2Z5</accession>
<organism evidence="5 6">
    <name type="scientific">Metallococcus carri</name>
    <dbReference type="NCBI Taxonomy" id="1656884"/>
    <lineage>
        <taxon>Bacteria</taxon>
        <taxon>Bacillati</taxon>
        <taxon>Actinomycetota</taxon>
        <taxon>Actinomycetes</taxon>
        <taxon>Micrococcales</taxon>
        <taxon>Dermacoccaceae</taxon>
        <taxon>Metallococcus</taxon>
    </lineage>
</organism>
<dbReference type="GO" id="GO:0003700">
    <property type="term" value="F:DNA-binding transcription factor activity"/>
    <property type="evidence" value="ECO:0007669"/>
    <property type="project" value="InterPro"/>
</dbReference>
<proteinExistence type="predicted"/>
<dbReference type="SMART" id="SM00418">
    <property type="entry name" value="HTH_ARSR"/>
    <property type="match status" value="1"/>
</dbReference>
<sequence>MTSPRTVVPDTAQLKALAHPVRLQMLGMLRLDGAATASQLADRLGLNSGATSYHLRQLADAGLIEDDAERGNARDRWWRAAHRSTETANTSADPQERAVLETYLGAVVGTMIARLQESVVERPELPARWATAVDASDWAMWLTPERARELEERVHATIGEFAEGALDEADAPEGAAQFLVQFHGFPRPGTVVHREEEA</sequence>
<comment type="caution">
    <text evidence="5">The sequence shown here is derived from an EMBL/GenBank/DDBJ whole genome shotgun (WGS) entry which is preliminary data.</text>
</comment>
<dbReference type="Gene3D" id="1.10.10.10">
    <property type="entry name" value="Winged helix-like DNA-binding domain superfamily/Winged helix DNA-binding domain"/>
    <property type="match status" value="1"/>
</dbReference>
<dbReference type="GO" id="GO:0003677">
    <property type="term" value="F:DNA binding"/>
    <property type="evidence" value="ECO:0007669"/>
    <property type="project" value="UniProtKB-KW"/>
</dbReference>
<gene>
    <name evidence="5" type="ORF">G9U51_11665</name>
</gene>
<dbReference type="RefSeq" id="WP_166197099.1">
    <property type="nucleotide sequence ID" value="NZ_JAAOIV010000008.1"/>
</dbReference>
<dbReference type="InterPro" id="IPR036390">
    <property type="entry name" value="WH_DNA-bd_sf"/>
</dbReference>
<dbReference type="AlphaFoldDB" id="A0A967B2Z5"/>